<feature type="compositionally biased region" description="Basic and acidic residues" evidence="1">
    <location>
        <begin position="144"/>
        <end position="162"/>
    </location>
</feature>
<feature type="compositionally biased region" description="Basic and acidic residues" evidence="1">
    <location>
        <begin position="40"/>
        <end position="51"/>
    </location>
</feature>
<keyword evidence="4" id="KW-1185">Reference proteome</keyword>
<dbReference type="EMBL" id="CM000880">
    <property type="protein sequence ID" value="KQK21307.1"/>
    <property type="molecule type" value="Genomic_DNA"/>
</dbReference>
<reference evidence="3" key="3">
    <citation type="submission" date="2018-08" db="UniProtKB">
        <authorList>
            <consortium name="EnsemblPlants"/>
        </authorList>
    </citation>
    <scope>IDENTIFICATION</scope>
    <source>
        <strain evidence="3">cv. Bd21</strain>
    </source>
</reference>
<dbReference type="FunCoup" id="I1H4N1">
    <property type="interactions" value="3"/>
</dbReference>
<accession>I1H4N1</accession>
<proteinExistence type="predicted"/>
<feature type="region of interest" description="Disordered" evidence="1">
    <location>
        <begin position="257"/>
        <end position="284"/>
    </location>
</feature>
<dbReference type="ExpressionAtlas" id="I1H4N1">
    <property type="expression patterns" value="baseline and differential"/>
</dbReference>
<feature type="region of interest" description="Disordered" evidence="1">
    <location>
        <begin position="1"/>
        <end position="72"/>
    </location>
</feature>
<feature type="region of interest" description="Disordered" evidence="1">
    <location>
        <begin position="385"/>
        <end position="430"/>
    </location>
</feature>
<dbReference type="PANTHER" id="PTHR47070">
    <property type="entry name" value="HYDROXYPROLINE-RICH GLYCOPROTEIN-LIKE"/>
    <property type="match status" value="1"/>
</dbReference>
<feature type="compositionally biased region" description="Low complexity" evidence="1">
    <location>
        <begin position="1"/>
        <end position="12"/>
    </location>
</feature>
<feature type="region of interest" description="Disordered" evidence="1">
    <location>
        <begin position="87"/>
        <end position="162"/>
    </location>
</feature>
<reference evidence="2 3" key="1">
    <citation type="journal article" date="2010" name="Nature">
        <title>Genome sequencing and analysis of the model grass Brachypodium distachyon.</title>
        <authorList>
            <consortium name="International Brachypodium Initiative"/>
        </authorList>
    </citation>
    <scope>NUCLEOTIDE SEQUENCE [LARGE SCALE GENOMIC DNA]</scope>
    <source>
        <strain evidence="2 3">Bd21</strain>
    </source>
</reference>
<dbReference type="eggNOG" id="ENOG502QR20">
    <property type="taxonomic scope" value="Eukaryota"/>
</dbReference>
<dbReference type="EnsemblPlants" id="KQK21307">
    <property type="protein sequence ID" value="KQK21307"/>
    <property type="gene ID" value="BRADI_1g60080v3"/>
</dbReference>
<feature type="compositionally biased region" description="Polar residues" evidence="1">
    <location>
        <begin position="386"/>
        <end position="396"/>
    </location>
</feature>
<organism evidence="2">
    <name type="scientific">Brachypodium distachyon</name>
    <name type="common">Purple false brome</name>
    <name type="synonym">Trachynia distachya</name>
    <dbReference type="NCBI Taxonomy" id="15368"/>
    <lineage>
        <taxon>Eukaryota</taxon>
        <taxon>Viridiplantae</taxon>
        <taxon>Streptophyta</taxon>
        <taxon>Embryophyta</taxon>
        <taxon>Tracheophyta</taxon>
        <taxon>Spermatophyta</taxon>
        <taxon>Magnoliopsida</taxon>
        <taxon>Liliopsida</taxon>
        <taxon>Poales</taxon>
        <taxon>Poaceae</taxon>
        <taxon>BOP clade</taxon>
        <taxon>Pooideae</taxon>
        <taxon>Stipodae</taxon>
        <taxon>Brachypodieae</taxon>
        <taxon>Brachypodium</taxon>
    </lineage>
</organism>
<evidence type="ECO:0000256" key="1">
    <source>
        <dbReference type="SAM" id="MobiDB-lite"/>
    </source>
</evidence>
<feature type="compositionally biased region" description="Polar residues" evidence="1">
    <location>
        <begin position="405"/>
        <end position="417"/>
    </location>
</feature>
<evidence type="ECO:0000313" key="2">
    <source>
        <dbReference type="EMBL" id="KQK21307.1"/>
    </source>
</evidence>
<dbReference type="OrthoDB" id="657470at2759"/>
<dbReference type="HOGENOM" id="CLU_018374_1_0_1"/>
<feature type="compositionally biased region" description="Polar residues" evidence="1">
    <location>
        <begin position="103"/>
        <end position="118"/>
    </location>
</feature>
<dbReference type="KEGG" id="bdi:100821170"/>
<dbReference type="AlphaFoldDB" id="I1H4N1"/>
<dbReference type="PANTHER" id="PTHR47070:SF3">
    <property type="entry name" value="GLYCOPROTEIN FAMILY PROTEIN, PUTATIVE, EXPRESSED-RELATED"/>
    <property type="match status" value="1"/>
</dbReference>
<dbReference type="Gramene" id="KQK21307">
    <property type="protein sequence ID" value="KQK21307"/>
    <property type="gene ID" value="BRADI_1g60080v3"/>
</dbReference>
<protein>
    <recommendedName>
        <fullName evidence="5">GBF-interacting protein 1 N-terminal domain-containing protein</fullName>
    </recommendedName>
</protein>
<dbReference type="RefSeq" id="XP_010228510.1">
    <property type="nucleotide sequence ID" value="XM_010230208.3"/>
</dbReference>
<dbReference type="Proteomes" id="UP000008810">
    <property type="component" value="Chromosome 1"/>
</dbReference>
<dbReference type="GeneID" id="100821170"/>
<reference evidence="2" key="2">
    <citation type="submission" date="2017-06" db="EMBL/GenBank/DDBJ databases">
        <title>WGS assembly of Brachypodium distachyon.</title>
        <authorList>
            <consortium name="The International Brachypodium Initiative"/>
            <person name="Lucas S."/>
            <person name="Harmon-Smith M."/>
            <person name="Lail K."/>
            <person name="Tice H."/>
            <person name="Grimwood J."/>
            <person name="Bruce D."/>
            <person name="Barry K."/>
            <person name="Shu S."/>
            <person name="Lindquist E."/>
            <person name="Wang M."/>
            <person name="Pitluck S."/>
            <person name="Vogel J.P."/>
            <person name="Garvin D.F."/>
            <person name="Mockler T.C."/>
            <person name="Schmutz J."/>
            <person name="Rokhsar D."/>
            <person name="Bevan M.W."/>
        </authorList>
    </citation>
    <scope>NUCLEOTIDE SEQUENCE</scope>
    <source>
        <strain evidence="2">Bd21</strain>
    </source>
</reference>
<name>I1H4N1_BRADI</name>
<gene>
    <name evidence="3" type="primary">LOC100821170</name>
    <name evidence="2" type="ORF">BRADI_1g60080v3</name>
</gene>
<evidence type="ECO:0008006" key="5">
    <source>
        <dbReference type="Google" id="ProtNLM"/>
    </source>
</evidence>
<sequence length="797" mass="86386">MDGATATATDAGRPLPRGSSCDVRNRQENYKENTSYQRSNDIRAHKERQSEWTKPGRVFNRNISRGGYSRSSFSGVTQEFRVVKDNRIKQKADGDTVPGSFHNGDSSSEHTVTNIGDKSSTEKLSDGHGTTQADNGHKVAAQAHGKEVKLSSDQRLEQSERMRTPLVGSHALQEKGKQNKELAAPSVTNNFTQELCCSSSDPIHVPPPGSRPVGTFGAIKREVGVVGARQRPSDIAATNISTSNSLATVTMVMKDNASSEHQSRLSVVPSKTSHSSSSVSLSSRPFLPSQVYSKPSIHVGHSKGNPHLEWKPKSVRPTSVNCAANVAPSSATSSADVHQVGMACLSKKLSQANVSKDERVIMPEHLKVPDNERTHLIFGTFESEAKSNASTSSPIATSKEGLDVHSSTRLTPLNSVRSSDEVRPGDQTDHVGSCATLPQSDVLSFSEHQQSSIVDIGPSPGVIGEYRTNEMISNKIAHSVPQPQYQDNYAVQNFKAYEPDSKYEMPFITKSIDGETVQTRSYPSEIMGLHPSNVNQLSVSSASQQPVPQMYQQVQVPQYPSFLPYRHVFSPYYVPPVAVPNYSSNPSFPQLPHASNYLVMPNGASHEIGSMKFGTPHQYKQVFPGSPAGYGSYANQSGYPVSNCIIGSTGAVEDASMSKYKDNNNMYTPNQQAETTDLWIQAHRDIPSMPTTPFYNMMGRPMSPHTAYLPAHNGHAPFNPAPHPAHLQFPGLPHPLQPTSMTMVQNPQSMVHQPAGNMGIDMAAMAPGAQAGAFPGAQVGAFQQNQLGHLGWAPPNY</sequence>
<feature type="compositionally biased region" description="Low complexity" evidence="1">
    <location>
        <begin position="265"/>
        <end position="284"/>
    </location>
</feature>
<feature type="compositionally biased region" description="Basic and acidic residues" evidence="1">
    <location>
        <begin position="418"/>
        <end position="429"/>
    </location>
</feature>
<evidence type="ECO:0000313" key="3">
    <source>
        <dbReference type="EnsemblPlants" id="KQK21307"/>
    </source>
</evidence>
<dbReference type="STRING" id="15368.I1H4N1"/>
<evidence type="ECO:0000313" key="4">
    <source>
        <dbReference type="Proteomes" id="UP000008810"/>
    </source>
</evidence>
<dbReference type="OMA" id="PQMYQHM"/>